<dbReference type="GO" id="GO:0016020">
    <property type="term" value="C:membrane"/>
    <property type="evidence" value="ECO:0007669"/>
    <property type="project" value="UniProtKB-SubCell"/>
</dbReference>
<keyword evidence="6 8" id="KW-0012">Acyltransferase</keyword>
<comment type="subcellular location">
    <subcellularLocation>
        <location evidence="1">Membrane</location>
        <topology evidence="1">Multi-pass membrane protein</topology>
    </subcellularLocation>
</comment>
<keyword evidence="4 7" id="KW-1133">Transmembrane helix</keyword>
<evidence type="ECO:0000256" key="2">
    <source>
        <dbReference type="ARBA" id="ARBA00022679"/>
    </source>
</evidence>
<feature type="transmembrane region" description="Helical" evidence="7">
    <location>
        <begin position="311"/>
        <end position="334"/>
    </location>
</feature>
<protein>
    <submittedName>
        <fullName evidence="8">Membrane-bound O-acyltransferase domain-containing protein 2</fullName>
    </submittedName>
</protein>
<dbReference type="GO" id="GO:0016746">
    <property type="term" value="F:acyltransferase activity"/>
    <property type="evidence" value="ECO:0007669"/>
    <property type="project" value="UniProtKB-KW"/>
</dbReference>
<gene>
    <name evidence="8" type="ORF">A3Q56_04954</name>
</gene>
<evidence type="ECO:0000256" key="3">
    <source>
        <dbReference type="ARBA" id="ARBA00022692"/>
    </source>
</evidence>
<dbReference type="InterPro" id="IPR004299">
    <property type="entry name" value="MBOAT_fam"/>
</dbReference>
<dbReference type="GO" id="GO:0030258">
    <property type="term" value="P:lipid modification"/>
    <property type="evidence" value="ECO:0007669"/>
    <property type="project" value="TreeGrafter"/>
</dbReference>
<evidence type="ECO:0000256" key="1">
    <source>
        <dbReference type="ARBA" id="ARBA00004141"/>
    </source>
</evidence>
<feature type="transmembrane region" description="Helical" evidence="7">
    <location>
        <begin position="235"/>
        <end position="251"/>
    </location>
</feature>
<evidence type="ECO:0000256" key="7">
    <source>
        <dbReference type="SAM" id="Phobius"/>
    </source>
</evidence>
<evidence type="ECO:0000256" key="6">
    <source>
        <dbReference type="ARBA" id="ARBA00023315"/>
    </source>
</evidence>
<feature type="transmembrane region" description="Helical" evidence="7">
    <location>
        <begin position="346"/>
        <end position="365"/>
    </location>
</feature>
<dbReference type="InterPro" id="IPR049941">
    <property type="entry name" value="LPLAT_7/PORCN-like"/>
</dbReference>
<name>A0A177AZ94_9BILA</name>
<keyword evidence="5 7" id="KW-0472">Membrane</keyword>
<keyword evidence="9" id="KW-1185">Reference proteome</keyword>
<dbReference type="EMBL" id="LWCA01000691">
    <property type="protein sequence ID" value="OAF67325.1"/>
    <property type="molecule type" value="Genomic_DNA"/>
</dbReference>
<evidence type="ECO:0000313" key="9">
    <source>
        <dbReference type="Proteomes" id="UP000078046"/>
    </source>
</evidence>
<evidence type="ECO:0000256" key="4">
    <source>
        <dbReference type="ARBA" id="ARBA00022989"/>
    </source>
</evidence>
<sequence>MNNTPGIDIYDSLRYAAVMIMFTRMLSTVVYLCPNIGNNLKLKTRNNQKEKNQDDGKSGIDGRKMISSFKEMFYYQTSIVGINVGPIFNYQEFTSTMNPSKRHFNYFKILDAFVTNTIGDLIYEYAGSVDNVLSDNYFQNTTITETLIYITLISIAFRFRLNSAFSLGEIIMNACGVEVYNKNDPKCEKNKWINGMDFKNYLCKNSFRSAMRAWNMSIQLWIYRCFYKMLNLHKLNRNIALVIVIAFNMVWHGPYLAYFMAGSVFLFSTIIQDCIINMYSNSKNIKTEASNVKDLKECWNLIRKGNVNFDIVFNLILWITTQTTVDFIIVALFTTNVSIVWKLWKFLYFYPLIMWMLLLLFIKLVRSYK</sequence>
<dbReference type="AlphaFoldDB" id="A0A177AZ94"/>
<evidence type="ECO:0000256" key="5">
    <source>
        <dbReference type="ARBA" id="ARBA00023136"/>
    </source>
</evidence>
<keyword evidence="2 8" id="KW-0808">Transferase</keyword>
<dbReference type="Proteomes" id="UP000078046">
    <property type="component" value="Unassembled WGS sequence"/>
</dbReference>
<evidence type="ECO:0000313" key="8">
    <source>
        <dbReference type="EMBL" id="OAF67325.1"/>
    </source>
</evidence>
<accession>A0A177AZ94</accession>
<dbReference type="PANTHER" id="PTHR13906:SF4">
    <property type="entry name" value="LYSOPHOSPHOLIPID ACYLTRANSFERASE 6"/>
    <property type="match status" value="1"/>
</dbReference>
<feature type="transmembrane region" description="Helical" evidence="7">
    <location>
        <begin position="12"/>
        <end position="33"/>
    </location>
</feature>
<keyword evidence="3 7" id="KW-0812">Transmembrane</keyword>
<dbReference type="Pfam" id="PF03062">
    <property type="entry name" value="MBOAT"/>
    <property type="match status" value="1"/>
</dbReference>
<organism evidence="8 9">
    <name type="scientific">Intoshia linei</name>
    <dbReference type="NCBI Taxonomy" id="1819745"/>
    <lineage>
        <taxon>Eukaryota</taxon>
        <taxon>Metazoa</taxon>
        <taxon>Spiralia</taxon>
        <taxon>Lophotrochozoa</taxon>
        <taxon>Mesozoa</taxon>
        <taxon>Orthonectida</taxon>
        <taxon>Rhopaluridae</taxon>
        <taxon>Intoshia</taxon>
    </lineage>
</organism>
<proteinExistence type="predicted"/>
<reference evidence="8 9" key="1">
    <citation type="submission" date="2016-04" db="EMBL/GenBank/DDBJ databases">
        <title>The genome of Intoshia linei affirms orthonectids as highly simplified spiralians.</title>
        <authorList>
            <person name="Mikhailov K.V."/>
            <person name="Slusarev G.S."/>
            <person name="Nikitin M.A."/>
            <person name="Logacheva M.D."/>
            <person name="Penin A."/>
            <person name="Aleoshin V."/>
            <person name="Panchin Y.V."/>
        </authorList>
    </citation>
    <scope>NUCLEOTIDE SEQUENCE [LARGE SCALE GENOMIC DNA]</scope>
    <source>
        <strain evidence="8">Intl2013</strain>
        <tissue evidence="8">Whole animal</tissue>
    </source>
</reference>
<dbReference type="PANTHER" id="PTHR13906">
    <property type="entry name" value="PORCUPINE"/>
    <property type="match status" value="1"/>
</dbReference>
<dbReference type="OrthoDB" id="7663182at2759"/>
<comment type="caution">
    <text evidence="8">The sequence shown here is derived from an EMBL/GenBank/DDBJ whole genome shotgun (WGS) entry which is preliminary data.</text>
</comment>